<reference evidence="3" key="5">
    <citation type="submission" date="2015-06" db="UniProtKB">
        <authorList>
            <consortium name="EnsemblFungi"/>
        </authorList>
    </citation>
    <scope>IDENTIFICATION</scope>
    <source>
        <strain evidence="3">ATCC 64411</strain>
    </source>
</reference>
<evidence type="ECO:0000313" key="2">
    <source>
        <dbReference type="EMBL" id="KLU83119.1"/>
    </source>
</evidence>
<evidence type="ECO:0000256" key="1">
    <source>
        <dbReference type="SAM" id="MobiDB-lite"/>
    </source>
</evidence>
<sequence length="225" mass="24280">MSLARAVPISDTESLVDPKLIALSKEAAEWADVKTVSSDGVGGEGARLKVLKQAFCSRPTGNMPLPSVRDVAGGDTAWGRRRKDSIMLGARSPSSNPHKLIQGQSWSIGDDVGFFKLFRVLPPTTKWVILAMAPSLFHLQKISDFSHGGKRYNCDGSHASAGSPFAATISPGGKREHRVRAPKDHNGGWASRGSISINGMYRRARRRPNMELPEYVTSCLGAIAL</sequence>
<feature type="region of interest" description="Disordered" evidence="1">
    <location>
        <begin position="164"/>
        <end position="190"/>
    </location>
</feature>
<evidence type="ECO:0000313" key="3">
    <source>
        <dbReference type="EnsemblFungi" id="MAPG_02185T0"/>
    </source>
</evidence>
<proteinExistence type="predicted"/>
<dbReference type="EnsemblFungi" id="MAPG_02185T0">
    <property type="protein sequence ID" value="MAPG_02185T0"/>
    <property type="gene ID" value="MAPG_02185"/>
</dbReference>
<keyword evidence="4" id="KW-1185">Reference proteome</keyword>
<name>A0A0C4CSB2_MAGP6</name>
<gene>
    <name evidence="2" type="ORF">MAPG_02185</name>
</gene>
<protein>
    <submittedName>
        <fullName evidence="2 3">Uncharacterized protein</fullName>
    </submittedName>
</protein>
<dbReference type="EMBL" id="GL876967">
    <property type="protein sequence ID" value="KLU83120.1"/>
    <property type="molecule type" value="Genomic_DNA"/>
</dbReference>
<dbReference type="VEuPathDB" id="FungiDB:MAPG_02185"/>
<dbReference type="Proteomes" id="UP000011715">
    <property type="component" value="Unassembled WGS sequence"/>
</dbReference>
<reference evidence="3" key="4">
    <citation type="journal article" date="2015" name="G3 (Bethesda)">
        <title>Genome sequences of three phytopathogenic species of the Magnaporthaceae family of fungi.</title>
        <authorList>
            <person name="Okagaki L.H."/>
            <person name="Nunes C.C."/>
            <person name="Sailsbery J."/>
            <person name="Clay B."/>
            <person name="Brown D."/>
            <person name="John T."/>
            <person name="Oh Y."/>
            <person name="Young N."/>
            <person name="Fitzgerald M."/>
            <person name="Haas B.J."/>
            <person name="Zeng Q."/>
            <person name="Young S."/>
            <person name="Adiconis X."/>
            <person name="Fan L."/>
            <person name="Levin J.Z."/>
            <person name="Mitchell T.K."/>
            <person name="Okubara P.A."/>
            <person name="Farman M.L."/>
            <person name="Kohn L.M."/>
            <person name="Birren B."/>
            <person name="Ma L.-J."/>
            <person name="Dean R.A."/>
        </authorList>
    </citation>
    <scope>NUCLEOTIDE SEQUENCE</scope>
    <source>
        <strain evidence="3">ATCC 64411 / 73-15</strain>
    </source>
</reference>
<reference evidence="4" key="1">
    <citation type="submission" date="2010-05" db="EMBL/GenBank/DDBJ databases">
        <title>The genome sequence of Magnaporthe poae strain ATCC 64411.</title>
        <authorList>
            <person name="Ma L.-J."/>
            <person name="Dead R."/>
            <person name="Young S."/>
            <person name="Zeng Q."/>
            <person name="Koehrsen M."/>
            <person name="Alvarado L."/>
            <person name="Berlin A."/>
            <person name="Chapman S.B."/>
            <person name="Chen Z."/>
            <person name="Freedman E."/>
            <person name="Gellesch M."/>
            <person name="Goldberg J."/>
            <person name="Griggs A."/>
            <person name="Gujja S."/>
            <person name="Heilman E.R."/>
            <person name="Heiman D."/>
            <person name="Hepburn T."/>
            <person name="Howarth C."/>
            <person name="Jen D."/>
            <person name="Larson L."/>
            <person name="Mehta T."/>
            <person name="Neiman D."/>
            <person name="Pearson M."/>
            <person name="Roberts A."/>
            <person name="Saif S."/>
            <person name="Shea T."/>
            <person name="Shenoy N."/>
            <person name="Sisk P."/>
            <person name="Stolte C."/>
            <person name="Sykes S."/>
            <person name="Walk T."/>
            <person name="White J."/>
            <person name="Yandava C."/>
            <person name="Haas B."/>
            <person name="Nusbaum C."/>
            <person name="Birren B."/>
        </authorList>
    </citation>
    <scope>NUCLEOTIDE SEQUENCE [LARGE SCALE GENOMIC DNA]</scope>
    <source>
        <strain evidence="4">ATCC 64411 / 73-15</strain>
    </source>
</reference>
<accession>A0A0C4CSB2</accession>
<dbReference type="EnsemblFungi" id="MAPG_02185T1">
    <property type="protein sequence ID" value="MAPG_02185T1"/>
    <property type="gene ID" value="MAPG_02185"/>
</dbReference>
<reference evidence="2" key="2">
    <citation type="submission" date="2010-05" db="EMBL/GenBank/DDBJ databases">
        <title>The Genome Sequence of Magnaporthe poae strain ATCC 64411.</title>
        <authorList>
            <consortium name="The Broad Institute Genome Sequencing Platform"/>
            <consortium name="Broad Institute Genome Sequencing Center for Infectious Disease"/>
            <person name="Ma L.-J."/>
            <person name="Dead R."/>
            <person name="Young S."/>
            <person name="Zeng Q."/>
            <person name="Koehrsen M."/>
            <person name="Alvarado L."/>
            <person name="Berlin A."/>
            <person name="Chapman S.B."/>
            <person name="Chen Z."/>
            <person name="Freedman E."/>
            <person name="Gellesch M."/>
            <person name="Goldberg J."/>
            <person name="Griggs A."/>
            <person name="Gujja S."/>
            <person name="Heilman E.R."/>
            <person name="Heiman D."/>
            <person name="Hepburn T."/>
            <person name="Howarth C."/>
            <person name="Jen D."/>
            <person name="Larson L."/>
            <person name="Mehta T."/>
            <person name="Neiman D."/>
            <person name="Pearson M."/>
            <person name="Roberts A."/>
            <person name="Saif S."/>
            <person name="Shea T."/>
            <person name="Shenoy N."/>
            <person name="Sisk P."/>
            <person name="Stolte C."/>
            <person name="Sykes S."/>
            <person name="Walk T."/>
            <person name="White J."/>
            <person name="Yandava C."/>
            <person name="Haas B."/>
            <person name="Nusbaum C."/>
            <person name="Birren B."/>
        </authorList>
    </citation>
    <scope>NUCLEOTIDE SEQUENCE</scope>
    <source>
        <strain evidence="2">ATCC 64411</strain>
    </source>
</reference>
<organism evidence="3 4">
    <name type="scientific">Magnaporthiopsis poae (strain ATCC 64411 / 73-15)</name>
    <name type="common">Kentucky bluegrass fungus</name>
    <name type="synonym">Magnaporthe poae</name>
    <dbReference type="NCBI Taxonomy" id="644358"/>
    <lineage>
        <taxon>Eukaryota</taxon>
        <taxon>Fungi</taxon>
        <taxon>Dikarya</taxon>
        <taxon>Ascomycota</taxon>
        <taxon>Pezizomycotina</taxon>
        <taxon>Sordariomycetes</taxon>
        <taxon>Sordariomycetidae</taxon>
        <taxon>Magnaporthales</taxon>
        <taxon>Magnaporthaceae</taxon>
        <taxon>Magnaporthiopsis</taxon>
    </lineage>
</organism>
<reference evidence="2" key="3">
    <citation type="submission" date="2011-03" db="EMBL/GenBank/DDBJ databases">
        <title>Annotation of Magnaporthe poae ATCC 64411.</title>
        <authorList>
            <person name="Ma L.-J."/>
            <person name="Dead R."/>
            <person name="Young S.K."/>
            <person name="Zeng Q."/>
            <person name="Gargeya S."/>
            <person name="Fitzgerald M."/>
            <person name="Haas B."/>
            <person name="Abouelleil A."/>
            <person name="Alvarado L."/>
            <person name="Arachchi H.M."/>
            <person name="Berlin A."/>
            <person name="Brown A."/>
            <person name="Chapman S.B."/>
            <person name="Chen Z."/>
            <person name="Dunbar C."/>
            <person name="Freedman E."/>
            <person name="Gearin G."/>
            <person name="Gellesch M."/>
            <person name="Goldberg J."/>
            <person name="Griggs A."/>
            <person name="Gujja S."/>
            <person name="Heiman D."/>
            <person name="Howarth C."/>
            <person name="Larson L."/>
            <person name="Lui A."/>
            <person name="MacDonald P.J.P."/>
            <person name="Mehta T."/>
            <person name="Montmayeur A."/>
            <person name="Murphy C."/>
            <person name="Neiman D."/>
            <person name="Pearson M."/>
            <person name="Priest M."/>
            <person name="Roberts A."/>
            <person name="Saif S."/>
            <person name="Shea T."/>
            <person name="Shenoy N."/>
            <person name="Sisk P."/>
            <person name="Stolte C."/>
            <person name="Sykes S."/>
            <person name="Yandava C."/>
            <person name="Wortman J."/>
            <person name="Nusbaum C."/>
            <person name="Birren B."/>
        </authorList>
    </citation>
    <scope>NUCLEOTIDE SEQUENCE</scope>
    <source>
        <strain evidence="2">ATCC 64411</strain>
    </source>
</reference>
<dbReference type="AlphaFoldDB" id="A0A0C4CSB2"/>
<dbReference type="EMBL" id="ADBL01000555">
    <property type="status" value="NOT_ANNOTATED_CDS"/>
    <property type="molecule type" value="Genomic_DNA"/>
</dbReference>
<dbReference type="EMBL" id="GL876967">
    <property type="protein sequence ID" value="KLU83119.1"/>
    <property type="molecule type" value="Genomic_DNA"/>
</dbReference>
<evidence type="ECO:0000313" key="4">
    <source>
        <dbReference type="Proteomes" id="UP000011715"/>
    </source>
</evidence>